<dbReference type="InterPro" id="IPR036388">
    <property type="entry name" value="WH-like_DNA-bd_sf"/>
</dbReference>
<gene>
    <name evidence="2" type="ORF">ACFFGH_28060</name>
</gene>
<feature type="domain" description="HTH arsR-type" evidence="1">
    <location>
        <begin position="1"/>
        <end position="90"/>
    </location>
</feature>
<dbReference type="Pfam" id="PF01022">
    <property type="entry name" value="HTH_5"/>
    <property type="match status" value="1"/>
</dbReference>
<dbReference type="Proteomes" id="UP001589896">
    <property type="component" value="Unassembled WGS sequence"/>
</dbReference>
<dbReference type="InterPro" id="IPR001845">
    <property type="entry name" value="HTH_ArsR_DNA-bd_dom"/>
</dbReference>
<sequence length="103" mass="11487">MHDAFDALADGYRRQLLGILCEGDKSVNELAANLPISRPAVSRHLKVLTEAGLVAETYSGARHIFRLRPEGVRAVQDYLERVWGVGVRLRLATENQELDQESS</sequence>
<dbReference type="PROSITE" id="PS50987">
    <property type="entry name" value="HTH_ARSR_2"/>
    <property type="match status" value="1"/>
</dbReference>
<dbReference type="PRINTS" id="PR00778">
    <property type="entry name" value="HTHARSR"/>
</dbReference>
<reference evidence="2 3" key="1">
    <citation type="submission" date="2024-09" db="EMBL/GenBank/DDBJ databases">
        <authorList>
            <person name="Sun Q."/>
            <person name="Mori K."/>
        </authorList>
    </citation>
    <scope>NUCLEOTIDE SEQUENCE [LARGE SCALE GENOMIC DNA]</scope>
    <source>
        <strain evidence="2 3">KCTC 23076</strain>
    </source>
</reference>
<dbReference type="InterPro" id="IPR036390">
    <property type="entry name" value="WH_DNA-bd_sf"/>
</dbReference>
<dbReference type="SMART" id="SM00418">
    <property type="entry name" value="HTH_ARSR"/>
    <property type="match status" value="1"/>
</dbReference>
<proteinExistence type="predicted"/>
<protein>
    <submittedName>
        <fullName evidence="2">ArsR/SmtB family transcription factor</fullName>
    </submittedName>
</protein>
<accession>A0ABV6RXJ8</accession>
<dbReference type="CDD" id="cd00090">
    <property type="entry name" value="HTH_ARSR"/>
    <property type="match status" value="1"/>
</dbReference>
<dbReference type="SUPFAM" id="SSF46785">
    <property type="entry name" value="Winged helix' DNA-binding domain"/>
    <property type="match status" value="1"/>
</dbReference>
<keyword evidence="3" id="KW-1185">Reference proteome</keyword>
<name>A0ABV6RXJ8_9GAMM</name>
<dbReference type="NCBIfam" id="NF033788">
    <property type="entry name" value="HTH_metalloreg"/>
    <property type="match status" value="1"/>
</dbReference>
<dbReference type="PANTHER" id="PTHR38600:SF1">
    <property type="entry name" value="TRANSCRIPTIONAL REGULATORY PROTEIN"/>
    <property type="match status" value="1"/>
</dbReference>
<evidence type="ECO:0000313" key="2">
    <source>
        <dbReference type="EMBL" id="MFC0681704.1"/>
    </source>
</evidence>
<comment type="caution">
    <text evidence="2">The sequence shown here is derived from an EMBL/GenBank/DDBJ whole genome shotgun (WGS) entry which is preliminary data.</text>
</comment>
<evidence type="ECO:0000313" key="3">
    <source>
        <dbReference type="Proteomes" id="UP001589896"/>
    </source>
</evidence>
<dbReference type="Gene3D" id="1.10.10.10">
    <property type="entry name" value="Winged helix-like DNA-binding domain superfamily/Winged helix DNA-binding domain"/>
    <property type="match status" value="1"/>
</dbReference>
<evidence type="ECO:0000259" key="1">
    <source>
        <dbReference type="PROSITE" id="PS50987"/>
    </source>
</evidence>
<dbReference type="EMBL" id="JBHLTG010000009">
    <property type="protein sequence ID" value="MFC0681704.1"/>
    <property type="molecule type" value="Genomic_DNA"/>
</dbReference>
<dbReference type="RefSeq" id="WP_386674808.1">
    <property type="nucleotide sequence ID" value="NZ_JBHLTG010000009.1"/>
</dbReference>
<dbReference type="PANTHER" id="PTHR38600">
    <property type="entry name" value="TRANSCRIPTIONAL REGULATORY PROTEIN"/>
    <property type="match status" value="1"/>
</dbReference>
<organism evidence="2 3">
    <name type="scientific">Lysobacter korlensis</name>
    <dbReference type="NCBI Taxonomy" id="553636"/>
    <lineage>
        <taxon>Bacteria</taxon>
        <taxon>Pseudomonadati</taxon>
        <taxon>Pseudomonadota</taxon>
        <taxon>Gammaproteobacteria</taxon>
        <taxon>Lysobacterales</taxon>
        <taxon>Lysobacteraceae</taxon>
        <taxon>Lysobacter</taxon>
    </lineage>
</organism>
<dbReference type="InterPro" id="IPR011991">
    <property type="entry name" value="ArsR-like_HTH"/>
</dbReference>